<dbReference type="Pfam" id="PF01501">
    <property type="entry name" value="Glyco_transf_8"/>
    <property type="match status" value="1"/>
</dbReference>
<dbReference type="InterPro" id="IPR050748">
    <property type="entry name" value="Glycosyltrans_8_dom-fam"/>
</dbReference>
<proteinExistence type="predicted"/>
<organism evidence="4 5">
    <name type="scientific">Selenomonas ruminantium</name>
    <dbReference type="NCBI Taxonomy" id="971"/>
    <lineage>
        <taxon>Bacteria</taxon>
        <taxon>Bacillati</taxon>
        <taxon>Bacillota</taxon>
        <taxon>Negativicutes</taxon>
        <taxon>Selenomonadales</taxon>
        <taxon>Selenomonadaceae</taxon>
        <taxon>Selenomonas</taxon>
    </lineage>
</organism>
<evidence type="ECO:0000256" key="3">
    <source>
        <dbReference type="ARBA" id="ARBA00022723"/>
    </source>
</evidence>
<reference evidence="4 5" key="1">
    <citation type="submission" date="2016-10" db="EMBL/GenBank/DDBJ databases">
        <authorList>
            <person name="de Groot N.N."/>
        </authorList>
    </citation>
    <scope>NUCLEOTIDE SEQUENCE [LARGE SCALE GENOMIC DNA]</scope>
    <source>
        <strain evidence="4 5">S137</strain>
    </source>
</reference>
<dbReference type="AlphaFoldDB" id="A0A1H0PYF2"/>
<dbReference type="GO" id="GO:0046872">
    <property type="term" value="F:metal ion binding"/>
    <property type="evidence" value="ECO:0007669"/>
    <property type="project" value="UniProtKB-KW"/>
</dbReference>
<accession>A0A1H0PYF2</accession>
<name>A0A1H0PYF2_SELRU</name>
<dbReference type="InterPro" id="IPR002495">
    <property type="entry name" value="Glyco_trans_8"/>
</dbReference>
<keyword evidence="2 4" id="KW-0808">Transferase</keyword>
<gene>
    <name evidence="4" type="ORF">SAMN05216366_10646</name>
</gene>
<dbReference type="PANTHER" id="PTHR13778:SF47">
    <property type="entry name" value="LIPOPOLYSACCHARIDE 1,3-GALACTOSYLTRANSFERASE"/>
    <property type="match status" value="1"/>
</dbReference>
<evidence type="ECO:0000313" key="4">
    <source>
        <dbReference type="EMBL" id="SDP09536.1"/>
    </source>
</evidence>
<dbReference type="EMBL" id="FNJQ01000006">
    <property type="protein sequence ID" value="SDP09536.1"/>
    <property type="molecule type" value="Genomic_DNA"/>
</dbReference>
<evidence type="ECO:0000256" key="1">
    <source>
        <dbReference type="ARBA" id="ARBA00022676"/>
    </source>
</evidence>
<keyword evidence="1" id="KW-0328">Glycosyltransferase</keyword>
<sequence length="394" mass="45288">MIHICYAVSDKKGTYTKLIGASMHSVFAHTEEWVTVHILHDYSLSEDNRRYLMQLVRSYGQQLVFHDLELQYKDRLARMESGNKWMEKNGKSGNGRADWFRLLLGEELTDVERLIYLDADTIVNLDIKELWAEKTGENGLAAVPDGMIQDDHVSKLVKKGLCEAKRYFNAQVLLLNMPAFSQEKDLLERGVAFLRKHELSDYPVQDVLNHVFGAACCLLPDKYNTWVMKEINQGNNTLEPCIYSYNGLHAFDYGNNYQRLFWENFSDTPWCDTNFLCRLAHNIQQNANSKLLIYANLTAGKRRIVVGPDKEADKYKKMLMLREDERYLTAGELHADGMNLAPAEILIIFLPYEQFTQMKKHLEACGAIEGIHFLNGMVLTALDVRQDAKAFLEA</sequence>
<evidence type="ECO:0000256" key="2">
    <source>
        <dbReference type="ARBA" id="ARBA00022679"/>
    </source>
</evidence>
<dbReference type="RefSeq" id="WP_074571676.1">
    <property type="nucleotide sequence ID" value="NZ_FNJQ01000006.1"/>
</dbReference>
<protein>
    <submittedName>
        <fullName evidence="4">Lipopolysaccharide biosynthesis protein, LPS:glycosyltransferase</fullName>
    </submittedName>
</protein>
<dbReference type="Gene3D" id="3.90.550.10">
    <property type="entry name" value="Spore Coat Polysaccharide Biosynthesis Protein SpsA, Chain A"/>
    <property type="match status" value="1"/>
</dbReference>
<evidence type="ECO:0000313" key="5">
    <source>
        <dbReference type="Proteomes" id="UP000182412"/>
    </source>
</evidence>
<dbReference type="SUPFAM" id="SSF53448">
    <property type="entry name" value="Nucleotide-diphospho-sugar transferases"/>
    <property type="match status" value="1"/>
</dbReference>
<dbReference type="GO" id="GO:0016757">
    <property type="term" value="F:glycosyltransferase activity"/>
    <property type="evidence" value="ECO:0007669"/>
    <property type="project" value="UniProtKB-KW"/>
</dbReference>
<dbReference type="InterPro" id="IPR029044">
    <property type="entry name" value="Nucleotide-diphossugar_trans"/>
</dbReference>
<dbReference type="OrthoDB" id="9798746at2"/>
<dbReference type="PANTHER" id="PTHR13778">
    <property type="entry name" value="GLYCOSYLTRANSFERASE 8 DOMAIN-CONTAINING PROTEIN"/>
    <property type="match status" value="1"/>
</dbReference>
<keyword evidence="3" id="KW-0479">Metal-binding</keyword>
<dbReference type="Proteomes" id="UP000182412">
    <property type="component" value="Unassembled WGS sequence"/>
</dbReference>